<dbReference type="Proteomes" id="UP000268014">
    <property type="component" value="Unassembled WGS sequence"/>
</dbReference>
<dbReference type="Pfam" id="PF01679">
    <property type="entry name" value="Pmp3"/>
    <property type="match status" value="1"/>
</dbReference>
<keyword evidence="4 6" id="KW-1133">Transmembrane helix</keyword>
<keyword evidence="5 6" id="KW-0472">Membrane</keyword>
<evidence type="ECO:0000313" key="8">
    <source>
        <dbReference type="Proteomes" id="UP000268014"/>
    </source>
</evidence>
<accession>A0A0N4WT16</accession>
<feature type="transmembrane region" description="Helical" evidence="6">
    <location>
        <begin position="106"/>
        <end position="131"/>
    </location>
</feature>
<dbReference type="EMBL" id="UZAF01018670">
    <property type="protein sequence ID" value="VDO53791.1"/>
    <property type="molecule type" value="Genomic_DNA"/>
</dbReference>
<evidence type="ECO:0000256" key="4">
    <source>
        <dbReference type="ARBA" id="ARBA00022989"/>
    </source>
</evidence>
<comment type="similarity">
    <text evidence="2">Belongs to the UPF0057 (PMP3) family.</text>
</comment>
<dbReference type="PANTHER" id="PTHR21659:SF16">
    <property type="entry name" value="UPF0057 MEMBRANE PROTEIN C04G6.5-RELATED"/>
    <property type="match status" value="1"/>
</dbReference>
<dbReference type="OrthoDB" id="2802411at2759"/>
<dbReference type="PROSITE" id="PS01309">
    <property type="entry name" value="UPF0057"/>
    <property type="match status" value="1"/>
</dbReference>
<sequence length="134" mass="15391">MARKFCRGAEKGAEKENMSDTFADNSVNKSQQGVIVILVFLLDRICKPIEQEHKDSDLDVSKRTDVCDIPVNFKANMSDNDKIIEIICCIFIPPLAIYWHSKDCGMPVLIDIILCFLFWIPAVIYAVWFCFMQH</sequence>
<evidence type="ECO:0000256" key="3">
    <source>
        <dbReference type="ARBA" id="ARBA00022692"/>
    </source>
</evidence>
<evidence type="ECO:0000313" key="9">
    <source>
        <dbReference type="WBParaSite" id="HPLM_0001471001-mRNA-1"/>
    </source>
</evidence>
<dbReference type="STRING" id="6290.A0A0N4WT16"/>
<keyword evidence="8" id="KW-1185">Reference proteome</keyword>
<proteinExistence type="inferred from homology"/>
<name>A0A0N4WT16_HAEPC</name>
<evidence type="ECO:0000256" key="2">
    <source>
        <dbReference type="ARBA" id="ARBA00009530"/>
    </source>
</evidence>
<dbReference type="InterPro" id="IPR000612">
    <property type="entry name" value="PMP3"/>
</dbReference>
<gene>
    <name evidence="7" type="ORF">HPLM_LOCUS14702</name>
</gene>
<organism evidence="9">
    <name type="scientific">Haemonchus placei</name>
    <name type="common">Barber's pole worm</name>
    <dbReference type="NCBI Taxonomy" id="6290"/>
    <lineage>
        <taxon>Eukaryota</taxon>
        <taxon>Metazoa</taxon>
        <taxon>Ecdysozoa</taxon>
        <taxon>Nematoda</taxon>
        <taxon>Chromadorea</taxon>
        <taxon>Rhabditida</taxon>
        <taxon>Rhabditina</taxon>
        <taxon>Rhabditomorpha</taxon>
        <taxon>Strongyloidea</taxon>
        <taxon>Trichostrongylidae</taxon>
        <taxon>Haemonchus</taxon>
    </lineage>
</organism>
<evidence type="ECO:0000256" key="6">
    <source>
        <dbReference type="SAM" id="Phobius"/>
    </source>
</evidence>
<dbReference type="WBParaSite" id="HPLM_0001471001-mRNA-1">
    <property type="protein sequence ID" value="HPLM_0001471001-mRNA-1"/>
    <property type="gene ID" value="HPLM_0001471001"/>
</dbReference>
<reference evidence="7 8" key="2">
    <citation type="submission" date="2018-11" db="EMBL/GenBank/DDBJ databases">
        <authorList>
            <consortium name="Pathogen Informatics"/>
        </authorList>
    </citation>
    <scope>NUCLEOTIDE SEQUENCE [LARGE SCALE GENOMIC DNA]</scope>
    <source>
        <strain evidence="7 8">MHpl1</strain>
    </source>
</reference>
<reference evidence="9" key="1">
    <citation type="submission" date="2017-02" db="UniProtKB">
        <authorList>
            <consortium name="WormBaseParasite"/>
        </authorList>
    </citation>
    <scope>IDENTIFICATION</scope>
</reference>
<dbReference type="PANTHER" id="PTHR21659">
    <property type="entry name" value="HYDROPHOBIC PROTEIN RCI2 LOW TEMPERATURE AND SALT RESPONSIVE PROTEIN LTI6 -RELATED"/>
    <property type="match status" value="1"/>
</dbReference>
<evidence type="ECO:0000313" key="7">
    <source>
        <dbReference type="EMBL" id="VDO53791.1"/>
    </source>
</evidence>
<evidence type="ECO:0000256" key="5">
    <source>
        <dbReference type="ARBA" id="ARBA00023136"/>
    </source>
</evidence>
<evidence type="ECO:0000256" key="1">
    <source>
        <dbReference type="ARBA" id="ARBA00004370"/>
    </source>
</evidence>
<dbReference type="GO" id="GO:0016020">
    <property type="term" value="C:membrane"/>
    <property type="evidence" value="ECO:0007669"/>
    <property type="project" value="UniProtKB-SubCell"/>
</dbReference>
<keyword evidence="3 6" id="KW-0812">Transmembrane</keyword>
<feature type="transmembrane region" description="Helical" evidence="6">
    <location>
        <begin position="83"/>
        <end position="100"/>
    </location>
</feature>
<dbReference type="AlphaFoldDB" id="A0A0N4WT16"/>
<comment type="subcellular location">
    <subcellularLocation>
        <location evidence="1">Membrane</location>
    </subcellularLocation>
</comment>
<protein>
    <submittedName>
        <fullName evidence="9">Hydrophobic protein LTI6B</fullName>
    </submittedName>
</protein>